<name>A0A7I8WYV8_BURXY</name>
<sequence>MYAQRILPSLPAFALRSGASRSIQISAALTNTAPRHTLHAQKPQKERAPKSAEKPQSKAKASSKIERDTRKDSDVKQKKGMSEEIKEKADHRRSN</sequence>
<feature type="compositionally biased region" description="Basic and acidic residues" evidence="1">
    <location>
        <begin position="43"/>
        <end position="56"/>
    </location>
</feature>
<evidence type="ECO:0000313" key="3">
    <source>
        <dbReference type="Proteomes" id="UP000659654"/>
    </source>
</evidence>
<proteinExistence type="predicted"/>
<dbReference type="EMBL" id="CAJFDI010000002">
    <property type="protein sequence ID" value="CAD5217909.1"/>
    <property type="molecule type" value="Genomic_DNA"/>
</dbReference>
<gene>
    <name evidence="2" type="ORF">BXYJ_LOCUS5302</name>
</gene>
<dbReference type="Proteomes" id="UP000659654">
    <property type="component" value="Unassembled WGS sequence"/>
</dbReference>
<protein>
    <submittedName>
        <fullName evidence="2">(pine wood nematode) hypothetical protein</fullName>
    </submittedName>
</protein>
<dbReference type="Proteomes" id="UP000582659">
    <property type="component" value="Unassembled WGS sequence"/>
</dbReference>
<dbReference type="AlphaFoldDB" id="A0A7I8WYV8"/>
<organism evidence="2 3">
    <name type="scientific">Bursaphelenchus xylophilus</name>
    <name type="common">Pinewood nematode worm</name>
    <name type="synonym">Aphelenchoides xylophilus</name>
    <dbReference type="NCBI Taxonomy" id="6326"/>
    <lineage>
        <taxon>Eukaryota</taxon>
        <taxon>Metazoa</taxon>
        <taxon>Ecdysozoa</taxon>
        <taxon>Nematoda</taxon>
        <taxon>Chromadorea</taxon>
        <taxon>Rhabditida</taxon>
        <taxon>Tylenchina</taxon>
        <taxon>Tylenchomorpha</taxon>
        <taxon>Aphelenchoidea</taxon>
        <taxon>Aphelenchoididae</taxon>
        <taxon>Bursaphelenchus</taxon>
    </lineage>
</organism>
<feature type="compositionally biased region" description="Basic and acidic residues" evidence="1">
    <location>
        <begin position="63"/>
        <end position="95"/>
    </location>
</feature>
<reference evidence="2" key="1">
    <citation type="submission" date="2020-09" db="EMBL/GenBank/DDBJ databases">
        <authorList>
            <person name="Kikuchi T."/>
        </authorList>
    </citation>
    <scope>NUCLEOTIDE SEQUENCE</scope>
    <source>
        <strain evidence="2">Ka4C1</strain>
    </source>
</reference>
<dbReference type="EMBL" id="CAJFCV020000002">
    <property type="protein sequence ID" value="CAG9101998.1"/>
    <property type="molecule type" value="Genomic_DNA"/>
</dbReference>
<evidence type="ECO:0000313" key="2">
    <source>
        <dbReference type="EMBL" id="CAD5217909.1"/>
    </source>
</evidence>
<accession>A0A7I8WYV8</accession>
<comment type="caution">
    <text evidence="2">The sequence shown here is derived from an EMBL/GenBank/DDBJ whole genome shotgun (WGS) entry which is preliminary data.</text>
</comment>
<feature type="region of interest" description="Disordered" evidence="1">
    <location>
        <begin position="30"/>
        <end position="95"/>
    </location>
</feature>
<keyword evidence="3" id="KW-1185">Reference proteome</keyword>
<evidence type="ECO:0000256" key="1">
    <source>
        <dbReference type="SAM" id="MobiDB-lite"/>
    </source>
</evidence>